<gene>
    <name evidence="2" type="ORF">C5613_31185</name>
</gene>
<proteinExistence type="predicted"/>
<evidence type="ECO:0000256" key="1">
    <source>
        <dbReference type="SAM" id="MobiDB-lite"/>
    </source>
</evidence>
<protein>
    <submittedName>
        <fullName evidence="2">Uncharacterized protein</fullName>
    </submittedName>
</protein>
<dbReference type="Proteomes" id="UP000239290">
    <property type="component" value="Unassembled WGS sequence"/>
</dbReference>
<dbReference type="EMBL" id="PUIO01000047">
    <property type="protein sequence ID" value="PQP18975.1"/>
    <property type="molecule type" value="Genomic_DNA"/>
</dbReference>
<sequence>MVPPKNSVGLGQYVWCSAVALAHHDAAEVPFECDVAPAQVGTLGLADSARVNGQSAPTPGTEFSALRRKFDTEVPADPAVHPVMDNASTHTHPLESEPLGSHRN</sequence>
<name>A0A2S8IW84_RHOOP</name>
<reference evidence="3" key="1">
    <citation type="submission" date="2018-02" db="EMBL/GenBank/DDBJ databases">
        <title>Draft genome sequencing of Rhodococcus opacus KU647198.</title>
        <authorList>
            <person name="Zheng B.-X."/>
        </authorList>
    </citation>
    <scope>NUCLEOTIDE SEQUENCE [LARGE SCALE GENOMIC DNA]</scope>
    <source>
        <strain evidence="3">04-OD7</strain>
    </source>
</reference>
<comment type="caution">
    <text evidence="2">The sequence shown here is derived from an EMBL/GenBank/DDBJ whole genome shotgun (WGS) entry which is preliminary data.</text>
</comment>
<evidence type="ECO:0000313" key="2">
    <source>
        <dbReference type="EMBL" id="PQP18975.1"/>
    </source>
</evidence>
<feature type="region of interest" description="Disordered" evidence="1">
    <location>
        <begin position="77"/>
        <end position="104"/>
    </location>
</feature>
<evidence type="ECO:0000313" key="3">
    <source>
        <dbReference type="Proteomes" id="UP000239290"/>
    </source>
</evidence>
<accession>A0A2S8IW84</accession>
<organism evidence="2 3">
    <name type="scientific">Rhodococcus opacus</name>
    <name type="common">Nocardia opaca</name>
    <dbReference type="NCBI Taxonomy" id="37919"/>
    <lineage>
        <taxon>Bacteria</taxon>
        <taxon>Bacillati</taxon>
        <taxon>Actinomycetota</taxon>
        <taxon>Actinomycetes</taxon>
        <taxon>Mycobacteriales</taxon>
        <taxon>Nocardiaceae</taxon>
        <taxon>Rhodococcus</taxon>
    </lineage>
</organism>
<dbReference type="AlphaFoldDB" id="A0A2S8IW84"/>